<proteinExistence type="predicted"/>
<name>A0A645HP52_9ZZZZ</name>
<reference evidence="1" key="1">
    <citation type="submission" date="2019-08" db="EMBL/GenBank/DDBJ databases">
        <authorList>
            <person name="Kucharzyk K."/>
            <person name="Murdoch R.W."/>
            <person name="Higgins S."/>
            <person name="Loffler F."/>
        </authorList>
    </citation>
    <scope>NUCLEOTIDE SEQUENCE</scope>
</reference>
<dbReference type="EMBL" id="VSSQ01096520">
    <property type="protein sequence ID" value="MPN40242.1"/>
    <property type="molecule type" value="Genomic_DNA"/>
</dbReference>
<sequence>MTRRASPAGIFQCSLFAVQVPGIGNSQRQFSHTFGPVKHPGMRNKTPLYGIDQMLFYIVKTYNIAKIHIHLVLDCTKVMKKSETEKSVEKTF</sequence>
<comment type="caution">
    <text evidence="1">The sequence shown here is derived from an EMBL/GenBank/DDBJ whole genome shotgun (WGS) entry which is preliminary data.</text>
</comment>
<dbReference type="AlphaFoldDB" id="A0A645HP52"/>
<organism evidence="1">
    <name type="scientific">bioreactor metagenome</name>
    <dbReference type="NCBI Taxonomy" id="1076179"/>
    <lineage>
        <taxon>unclassified sequences</taxon>
        <taxon>metagenomes</taxon>
        <taxon>ecological metagenomes</taxon>
    </lineage>
</organism>
<gene>
    <name evidence="1" type="ORF">SDC9_187778</name>
</gene>
<accession>A0A645HP52</accession>
<protein>
    <submittedName>
        <fullName evidence="1">Uncharacterized protein</fullName>
    </submittedName>
</protein>
<evidence type="ECO:0000313" key="1">
    <source>
        <dbReference type="EMBL" id="MPN40242.1"/>
    </source>
</evidence>